<dbReference type="SUPFAM" id="SSF55347">
    <property type="entry name" value="Glyceraldehyde-3-phosphate dehydrogenase-like, C-terminal domain"/>
    <property type="match status" value="1"/>
</dbReference>
<evidence type="ECO:0000313" key="4">
    <source>
        <dbReference type="EMBL" id="SFU48528.1"/>
    </source>
</evidence>
<dbReference type="PANTHER" id="PTHR43818:SF11">
    <property type="entry name" value="BCDNA.GH03377"/>
    <property type="match status" value="1"/>
</dbReference>
<dbReference type="GO" id="GO:0016491">
    <property type="term" value="F:oxidoreductase activity"/>
    <property type="evidence" value="ECO:0007669"/>
    <property type="project" value="UniProtKB-KW"/>
</dbReference>
<keyword evidence="1" id="KW-0560">Oxidoreductase</keyword>
<evidence type="ECO:0000259" key="2">
    <source>
        <dbReference type="Pfam" id="PF01408"/>
    </source>
</evidence>
<feature type="domain" description="GFO/IDH/MocA-like oxidoreductase" evidence="3">
    <location>
        <begin position="158"/>
        <end position="242"/>
    </location>
</feature>
<reference evidence="5" key="1">
    <citation type="submission" date="2016-10" db="EMBL/GenBank/DDBJ databases">
        <authorList>
            <person name="Varghese N."/>
        </authorList>
    </citation>
    <scope>NUCLEOTIDE SEQUENCE [LARGE SCALE GENOMIC DNA]</scope>
    <source>
        <strain evidence="5">DSM 17980</strain>
    </source>
</reference>
<gene>
    <name evidence="4" type="ORF">SAMN05421543_102242</name>
</gene>
<dbReference type="AlphaFoldDB" id="A0A1I7GJB4"/>
<dbReference type="InterPro" id="IPR036291">
    <property type="entry name" value="NAD(P)-bd_dom_sf"/>
</dbReference>
<keyword evidence="5" id="KW-1185">Reference proteome</keyword>
<dbReference type="Pfam" id="PF01408">
    <property type="entry name" value="GFO_IDH_MocA"/>
    <property type="match status" value="1"/>
</dbReference>
<dbReference type="Gene3D" id="3.40.50.720">
    <property type="entry name" value="NAD(P)-binding Rossmann-like Domain"/>
    <property type="match status" value="1"/>
</dbReference>
<sequence length="421" mass="44925">MQANEAVRQPAQSNHTAPLRIGIAGAGAFAVFLAESLAPLPACRLVAVAGRTPAKRQAVLNAWRSRRPPTLMPTDPEPTMFDDARDLAVAEGVDAVLIATPPHLHAPLAEAAIAAGKHVLLEKPGALRAADLQRAADMARERQRALLVNLVMPHSPIVQAVQALMTAGALGPADMAVLHNQVHQVQDGHWFWDARQSGGILVEHGVHFFEVGRRWFGQPVAWHAGAAATDAAVAAQVSQADASVPARVWATVIHEGGGAQVPVHYYHGFVRPQEVPEDTAWQILCRYGRVNVYGWVPTRLEIEGTVPATLAPAVEQILDALPLEPSIEAMSGFHNAVQALTQAGAAGHPAPSPDSRVPVRRVVELRDRQGWYTALVQARFLDLLQAARQPGFRGLVTAEDAIADLALAEACTKACAIPLSP</sequence>
<dbReference type="STRING" id="392015.SAMN05421543_102242"/>
<dbReference type="Gene3D" id="3.30.360.10">
    <property type="entry name" value="Dihydrodipicolinate Reductase, domain 2"/>
    <property type="match status" value="1"/>
</dbReference>
<feature type="domain" description="Gfo/Idh/MocA-like oxidoreductase N-terminal" evidence="2">
    <location>
        <begin position="19"/>
        <end position="149"/>
    </location>
</feature>
<dbReference type="OrthoDB" id="9815825at2"/>
<dbReference type="Proteomes" id="UP000183508">
    <property type="component" value="Unassembled WGS sequence"/>
</dbReference>
<protein>
    <submittedName>
        <fullName evidence="4">Predicted dehydrogenase</fullName>
    </submittedName>
</protein>
<name>A0A1I7GJB4_9BACL</name>
<dbReference type="InterPro" id="IPR050463">
    <property type="entry name" value="Gfo/Idh/MocA_oxidrdct_glycsds"/>
</dbReference>
<organism evidence="4 5">
    <name type="scientific">Alicyclobacillus macrosporangiidus</name>
    <dbReference type="NCBI Taxonomy" id="392015"/>
    <lineage>
        <taxon>Bacteria</taxon>
        <taxon>Bacillati</taxon>
        <taxon>Bacillota</taxon>
        <taxon>Bacilli</taxon>
        <taxon>Bacillales</taxon>
        <taxon>Alicyclobacillaceae</taxon>
        <taxon>Alicyclobacillus</taxon>
    </lineage>
</organism>
<accession>A0A1I7GJB4</accession>
<dbReference type="RefSeq" id="WP_074949668.1">
    <property type="nucleotide sequence ID" value="NZ_FPBV01000002.1"/>
</dbReference>
<dbReference type="InterPro" id="IPR055170">
    <property type="entry name" value="GFO_IDH_MocA-like_dom"/>
</dbReference>
<evidence type="ECO:0000256" key="1">
    <source>
        <dbReference type="ARBA" id="ARBA00023002"/>
    </source>
</evidence>
<dbReference type="Pfam" id="PF22725">
    <property type="entry name" value="GFO_IDH_MocA_C3"/>
    <property type="match status" value="1"/>
</dbReference>
<dbReference type="GO" id="GO:0000166">
    <property type="term" value="F:nucleotide binding"/>
    <property type="evidence" value="ECO:0007669"/>
    <property type="project" value="InterPro"/>
</dbReference>
<evidence type="ECO:0000313" key="5">
    <source>
        <dbReference type="Proteomes" id="UP000183508"/>
    </source>
</evidence>
<proteinExistence type="predicted"/>
<dbReference type="PANTHER" id="PTHR43818">
    <property type="entry name" value="BCDNA.GH03377"/>
    <property type="match status" value="1"/>
</dbReference>
<evidence type="ECO:0000259" key="3">
    <source>
        <dbReference type="Pfam" id="PF22725"/>
    </source>
</evidence>
<dbReference type="EMBL" id="FPBV01000002">
    <property type="protein sequence ID" value="SFU48528.1"/>
    <property type="molecule type" value="Genomic_DNA"/>
</dbReference>
<dbReference type="SUPFAM" id="SSF51735">
    <property type="entry name" value="NAD(P)-binding Rossmann-fold domains"/>
    <property type="match status" value="1"/>
</dbReference>
<dbReference type="InterPro" id="IPR000683">
    <property type="entry name" value="Gfo/Idh/MocA-like_OxRdtase_N"/>
</dbReference>